<feature type="domain" description="Retrovirus-related Pol polyprotein from transposon TNT 1-94-like beta-barrel" evidence="1">
    <location>
        <begin position="161"/>
        <end position="238"/>
    </location>
</feature>
<organism evidence="2 3">
    <name type="scientific">Nicotiana sylvestris</name>
    <name type="common">Wood tobacco</name>
    <name type="synonym">South American tobacco</name>
    <dbReference type="NCBI Taxonomy" id="4096"/>
    <lineage>
        <taxon>Eukaryota</taxon>
        <taxon>Viridiplantae</taxon>
        <taxon>Streptophyta</taxon>
        <taxon>Embryophyta</taxon>
        <taxon>Tracheophyta</taxon>
        <taxon>Spermatophyta</taxon>
        <taxon>Magnoliopsida</taxon>
        <taxon>eudicotyledons</taxon>
        <taxon>Gunneridae</taxon>
        <taxon>Pentapetalae</taxon>
        <taxon>asterids</taxon>
        <taxon>lamiids</taxon>
        <taxon>Solanales</taxon>
        <taxon>Solanaceae</taxon>
        <taxon>Nicotianoideae</taxon>
        <taxon>Nicotianeae</taxon>
        <taxon>Nicotiana</taxon>
    </lineage>
</organism>
<dbReference type="OrthoDB" id="1306133at2759"/>
<name>A0A1U7XBB0_NICSY</name>
<evidence type="ECO:0000313" key="2">
    <source>
        <dbReference type="Proteomes" id="UP000189701"/>
    </source>
</evidence>
<evidence type="ECO:0000313" key="3">
    <source>
        <dbReference type="RefSeq" id="XP_009786936.1"/>
    </source>
</evidence>
<reference evidence="3" key="2">
    <citation type="submission" date="2025-08" db="UniProtKB">
        <authorList>
            <consortium name="RefSeq"/>
        </authorList>
    </citation>
    <scope>IDENTIFICATION</scope>
    <source>
        <tissue evidence="3">Leaf</tissue>
    </source>
</reference>
<keyword evidence="2" id="KW-1185">Reference proteome</keyword>
<dbReference type="PANTHER" id="PTHR47481:SF5">
    <property type="entry name" value="RIBONUCLEASE H-LIKE DOMAIN, GAG-PRE-INTEGRASE DOMAIN, GAG-POLYPEPTIDE OF LTR COPIA-TYPE-RELATED"/>
    <property type="match status" value="1"/>
</dbReference>
<gene>
    <name evidence="3" type="primary">LOC104234972</name>
</gene>
<accession>A0A1U7XBB0</accession>
<dbReference type="AlphaFoldDB" id="A0A1U7XBB0"/>
<dbReference type="InterPro" id="IPR054722">
    <property type="entry name" value="PolX-like_BBD"/>
</dbReference>
<dbReference type="RefSeq" id="XP_009786936.1">
    <property type="nucleotide sequence ID" value="XM_009788634.1"/>
</dbReference>
<dbReference type="STRING" id="4096.A0A1U7XBB0"/>
<protein>
    <submittedName>
        <fullName evidence="3">Uncharacterized protein LOC104234972</fullName>
    </submittedName>
</protein>
<dbReference type="Proteomes" id="UP000189701">
    <property type="component" value="Unplaced"/>
</dbReference>
<dbReference type="Pfam" id="PF14223">
    <property type="entry name" value="Retrotran_gag_2"/>
    <property type="match status" value="1"/>
</dbReference>
<proteinExistence type="predicted"/>
<reference evidence="2" key="1">
    <citation type="journal article" date="2013" name="Genome Biol.">
        <title>Reference genomes and transcriptomes of Nicotiana sylvestris and Nicotiana tomentosiformis.</title>
        <authorList>
            <person name="Sierro N."/>
            <person name="Battey J.N."/>
            <person name="Ouadi S."/>
            <person name="Bovet L."/>
            <person name="Goepfert S."/>
            <person name="Bakaher N."/>
            <person name="Peitsch M.C."/>
            <person name="Ivanov N.V."/>
        </authorList>
    </citation>
    <scope>NUCLEOTIDE SEQUENCE [LARGE SCALE GENOMIC DNA]</scope>
</reference>
<sequence length="291" mass="31805">MQLHTLRCDNASIESYIQRAKGITDRLAVLQHPISNDDLVEFVLAGLGPVYRPFTRSLESSQEDITFDALCGLLLNEERQLKRDETITVIAPQPTSLKVPFLALEDVVEDEKGVVVDAPPTKGKGHIARVCPSPKANSGSMMNGRLISNFASSPNPPTQTWLIDSGTTHHITVDFDNLGIYSEYQGPEEVTLGNDSKLPISHVGKSSVIVSNNKFNIDNILHIPIATHNLLSISSFAKSNNVSVELFPNYFLIKDLATREIRYTGFMSEGLYSLPVLKSLSPVSCAASLGV</sequence>
<dbReference type="PANTHER" id="PTHR47481">
    <property type="match status" value="1"/>
</dbReference>
<dbReference type="Pfam" id="PF22936">
    <property type="entry name" value="Pol_BBD"/>
    <property type="match status" value="1"/>
</dbReference>
<evidence type="ECO:0000259" key="1">
    <source>
        <dbReference type="Pfam" id="PF22936"/>
    </source>
</evidence>
<dbReference type="eggNOG" id="KOG0017">
    <property type="taxonomic scope" value="Eukaryota"/>
</dbReference>